<reference evidence="6" key="1">
    <citation type="journal article" date="2019" name="Int. J. Syst. Evol. Microbiol.">
        <title>The Global Catalogue of Microorganisms (GCM) 10K type strain sequencing project: providing services to taxonomists for standard genome sequencing and annotation.</title>
        <authorList>
            <consortium name="The Broad Institute Genomics Platform"/>
            <consortium name="The Broad Institute Genome Sequencing Center for Infectious Disease"/>
            <person name="Wu L."/>
            <person name="Ma J."/>
        </authorList>
    </citation>
    <scope>NUCLEOTIDE SEQUENCE [LARGE SCALE GENOMIC DNA]</scope>
    <source>
        <strain evidence="6">FCH27</strain>
    </source>
</reference>
<sequence>MKLLHKSLAALAAATLTLTLAACGGGGEAADANTVEFWYYQPTPEQAQKVQALVDEFEDANSGISIKLVEIPKADYNTKLASAMAGDRGPDAGYLDQPQMARFADADQIVEVPAGTIDDADFYEGALQTNMVDGKLYGVPLQQTTVVLFYNTDLVSTPPKTWDELVAVSEDVNNENPDVAGVAVPKGDGFGAWMYPGFVASAGGTMLDEKNKKVTFADVPAEEALDLWHTLLESSPREITNSDLPFQKGLAAMMFSGPWDIVGIREQFPQLKFDVALMPMKETEASTIGGDNGVVFSGADNEDAAFKWLQFLSDETHNAEFADITGNFPTNIAAAEASTLADDPQIQVVLQQLETAHARPAVADWIQINDEYIARAIEAAVDGDTPPADALDEAAERAAKLLGWS</sequence>
<dbReference type="PROSITE" id="PS51257">
    <property type="entry name" value="PROKAR_LIPOPROTEIN"/>
    <property type="match status" value="1"/>
</dbReference>
<feature type="signal peptide" evidence="4">
    <location>
        <begin position="1"/>
        <end position="21"/>
    </location>
</feature>
<dbReference type="RefSeq" id="WP_255889297.1">
    <property type="nucleotide sequence ID" value="NZ_JAFMZM010000002.1"/>
</dbReference>
<comment type="caution">
    <text evidence="5">The sequence shown here is derived from an EMBL/GenBank/DDBJ whole genome shotgun (WGS) entry which is preliminary data.</text>
</comment>
<dbReference type="PANTHER" id="PTHR30061">
    <property type="entry name" value="MALTOSE-BINDING PERIPLASMIC PROTEIN"/>
    <property type="match status" value="1"/>
</dbReference>
<dbReference type="InterPro" id="IPR006059">
    <property type="entry name" value="SBP"/>
</dbReference>
<feature type="chain" id="PRO_5046400338" evidence="4">
    <location>
        <begin position="22"/>
        <end position="405"/>
    </location>
</feature>
<dbReference type="SUPFAM" id="SSF53850">
    <property type="entry name" value="Periplasmic binding protein-like II"/>
    <property type="match status" value="1"/>
</dbReference>
<dbReference type="Pfam" id="PF13416">
    <property type="entry name" value="SBP_bac_8"/>
    <property type="match status" value="1"/>
</dbReference>
<comment type="similarity">
    <text evidence="1">Belongs to the bacterial solute-binding protein 1 family.</text>
</comment>
<protein>
    <submittedName>
        <fullName evidence="5">ABC transporter substrate-binding protein</fullName>
    </submittedName>
</protein>
<evidence type="ECO:0000256" key="2">
    <source>
        <dbReference type="ARBA" id="ARBA00022448"/>
    </source>
</evidence>
<evidence type="ECO:0000256" key="4">
    <source>
        <dbReference type="SAM" id="SignalP"/>
    </source>
</evidence>
<gene>
    <name evidence="5" type="ORF">ACFQO6_24010</name>
</gene>
<dbReference type="PANTHER" id="PTHR30061:SF50">
    <property type="entry name" value="MALTOSE_MALTODEXTRIN-BINDING PERIPLASMIC PROTEIN"/>
    <property type="match status" value="1"/>
</dbReference>
<dbReference type="CDD" id="cd14748">
    <property type="entry name" value="PBP2_UgpB"/>
    <property type="match status" value="1"/>
</dbReference>
<evidence type="ECO:0000256" key="1">
    <source>
        <dbReference type="ARBA" id="ARBA00008520"/>
    </source>
</evidence>
<evidence type="ECO:0000313" key="5">
    <source>
        <dbReference type="EMBL" id="MFC7363358.1"/>
    </source>
</evidence>
<keyword evidence="6" id="KW-1185">Reference proteome</keyword>
<name>A0ABW2NCN1_9ACTN</name>
<dbReference type="EMBL" id="JBHTCH010000030">
    <property type="protein sequence ID" value="MFC7363358.1"/>
    <property type="molecule type" value="Genomic_DNA"/>
</dbReference>
<evidence type="ECO:0000256" key="3">
    <source>
        <dbReference type="ARBA" id="ARBA00022729"/>
    </source>
</evidence>
<proteinExistence type="inferred from homology"/>
<evidence type="ECO:0000313" key="6">
    <source>
        <dbReference type="Proteomes" id="UP001596524"/>
    </source>
</evidence>
<accession>A0ABW2NCN1</accession>
<keyword evidence="2" id="KW-0813">Transport</keyword>
<organism evidence="5 6">
    <name type="scientific">Nocardioides astragali</name>
    <dbReference type="NCBI Taxonomy" id="1776736"/>
    <lineage>
        <taxon>Bacteria</taxon>
        <taxon>Bacillati</taxon>
        <taxon>Actinomycetota</taxon>
        <taxon>Actinomycetes</taxon>
        <taxon>Propionibacteriales</taxon>
        <taxon>Nocardioidaceae</taxon>
        <taxon>Nocardioides</taxon>
    </lineage>
</organism>
<dbReference type="Gene3D" id="3.40.190.10">
    <property type="entry name" value="Periplasmic binding protein-like II"/>
    <property type="match status" value="2"/>
</dbReference>
<keyword evidence="3 4" id="KW-0732">Signal</keyword>
<dbReference type="Proteomes" id="UP001596524">
    <property type="component" value="Unassembled WGS sequence"/>
</dbReference>